<feature type="domain" description="Major facilitator superfamily (MFS) profile" evidence="9">
    <location>
        <begin position="23"/>
        <end position="468"/>
    </location>
</feature>
<dbReference type="CDD" id="cd17321">
    <property type="entry name" value="MFS_MMR_MDR_like"/>
    <property type="match status" value="1"/>
</dbReference>
<dbReference type="Pfam" id="PF07690">
    <property type="entry name" value="MFS_1"/>
    <property type="match status" value="1"/>
</dbReference>
<keyword evidence="11" id="KW-1185">Reference proteome</keyword>
<dbReference type="InterPro" id="IPR036259">
    <property type="entry name" value="MFS_trans_sf"/>
</dbReference>
<feature type="transmembrane region" description="Helical" evidence="8">
    <location>
        <begin position="239"/>
        <end position="256"/>
    </location>
</feature>
<dbReference type="GO" id="GO:0022857">
    <property type="term" value="F:transmembrane transporter activity"/>
    <property type="evidence" value="ECO:0007669"/>
    <property type="project" value="InterPro"/>
</dbReference>
<dbReference type="Gene3D" id="1.20.1250.20">
    <property type="entry name" value="MFS general substrate transporter like domains"/>
    <property type="match status" value="2"/>
</dbReference>
<keyword evidence="2" id="KW-0813">Transport</keyword>
<feature type="transmembrane region" description="Helical" evidence="8">
    <location>
        <begin position="209"/>
        <end position="227"/>
    </location>
</feature>
<keyword evidence="5 8" id="KW-1133">Transmembrane helix</keyword>
<dbReference type="PROSITE" id="PS50850">
    <property type="entry name" value="MFS"/>
    <property type="match status" value="1"/>
</dbReference>
<sequence>MTTQLSPHVSPPAVTATVRHRWVLALMSAAAFMAVLDVLVVTTALTTIQRAIHATPEQLGWTVNAYTLALAVSILPAAALGDRFGRRRVLVAGLALFSLCSAACAVAPSIGPLIAARAAQGVGAATVMPLTLAILGATFPPEKRGRAIGVWGGLTGLAVAAGPLIGGAVVQGLGWQWIFWINVVLGALLIPLIVRHVPESRGPGGPLDLPGLALVALGALGLVWGMVRGNGSGWTSPEILGALLGGAALLVAFAVWELRARTPMLPMPYFRSRAFSAGHAAGFLMTASLFGAVFLMAQYFQIVGRADPLDAGLRLLPWTATPMVIAPLAGTLSDRIGERWILTCGLALQGAGLAFVALEAGTRTSYASLAAGLVTAGIGISMALPTVQTSILGAVPPAGIGKAAGSSNTFRQFGGAFGIAIALALFTHYGDLTTRAHFTAGFRPAVAALAVLSLLGAATGALLPPHRRAPQDS</sequence>
<comment type="caution">
    <text evidence="10">The sequence shown here is derived from an EMBL/GenBank/DDBJ whole genome shotgun (WGS) entry which is preliminary data.</text>
</comment>
<evidence type="ECO:0000256" key="3">
    <source>
        <dbReference type="ARBA" id="ARBA00022475"/>
    </source>
</evidence>
<feature type="transmembrane region" description="Helical" evidence="8">
    <location>
        <begin position="277"/>
        <end position="300"/>
    </location>
</feature>
<keyword evidence="7" id="KW-0046">Antibiotic resistance</keyword>
<dbReference type="OrthoDB" id="7375466at2"/>
<name>A0A2X0ID00_9ACTN</name>
<proteinExistence type="predicted"/>
<dbReference type="EMBL" id="QKYN01000100">
    <property type="protein sequence ID" value="RAG82864.1"/>
    <property type="molecule type" value="Genomic_DNA"/>
</dbReference>
<keyword evidence="6 8" id="KW-0472">Membrane</keyword>
<feature type="transmembrane region" description="Helical" evidence="8">
    <location>
        <begin position="148"/>
        <end position="171"/>
    </location>
</feature>
<feature type="transmembrane region" description="Helical" evidence="8">
    <location>
        <begin position="89"/>
        <end position="108"/>
    </location>
</feature>
<dbReference type="InterPro" id="IPR011701">
    <property type="entry name" value="MFS"/>
</dbReference>
<dbReference type="GO" id="GO:0005886">
    <property type="term" value="C:plasma membrane"/>
    <property type="evidence" value="ECO:0007669"/>
    <property type="project" value="UniProtKB-SubCell"/>
</dbReference>
<evidence type="ECO:0000256" key="5">
    <source>
        <dbReference type="ARBA" id="ARBA00022989"/>
    </source>
</evidence>
<dbReference type="RefSeq" id="WP_111504554.1">
    <property type="nucleotide sequence ID" value="NZ_QKYN01000100.1"/>
</dbReference>
<evidence type="ECO:0000256" key="1">
    <source>
        <dbReference type="ARBA" id="ARBA00004651"/>
    </source>
</evidence>
<evidence type="ECO:0000256" key="4">
    <source>
        <dbReference type="ARBA" id="ARBA00022692"/>
    </source>
</evidence>
<evidence type="ECO:0000256" key="8">
    <source>
        <dbReference type="SAM" id="Phobius"/>
    </source>
</evidence>
<evidence type="ECO:0000256" key="7">
    <source>
        <dbReference type="ARBA" id="ARBA00023251"/>
    </source>
</evidence>
<comment type="subcellular location">
    <subcellularLocation>
        <location evidence="1">Cell membrane</location>
        <topology evidence="1">Multi-pass membrane protein</topology>
    </subcellularLocation>
</comment>
<organism evidence="10 11">
    <name type="scientific">Streptacidiphilus pinicola</name>
    <dbReference type="NCBI Taxonomy" id="2219663"/>
    <lineage>
        <taxon>Bacteria</taxon>
        <taxon>Bacillati</taxon>
        <taxon>Actinomycetota</taxon>
        <taxon>Actinomycetes</taxon>
        <taxon>Kitasatosporales</taxon>
        <taxon>Streptomycetaceae</taxon>
        <taxon>Streptacidiphilus</taxon>
    </lineage>
</organism>
<dbReference type="PANTHER" id="PTHR42718:SF42">
    <property type="entry name" value="EXPORT PROTEIN"/>
    <property type="match status" value="1"/>
</dbReference>
<accession>A0A2X0ID00</accession>
<protein>
    <submittedName>
        <fullName evidence="10">MFS transporter</fullName>
    </submittedName>
</protein>
<feature type="transmembrane region" description="Helical" evidence="8">
    <location>
        <begin position="413"/>
        <end position="430"/>
    </location>
</feature>
<feature type="transmembrane region" description="Helical" evidence="8">
    <location>
        <begin position="370"/>
        <end position="392"/>
    </location>
</feature>
<reference evidence="10 11" key="1">
    <citation type="submission" date="2018-06" db="EMBL/GenBank/DDBJ databases">
        <title>Streptacidiphilus pinicola sp. nov., isolated from pine grove soil.</title>
        <authorList>
            <person name="Roh S.G."/>
            <person name="Park S."/>
            <person name="Kim M.-K."/>
            <person name="Yun B.-R."/>
            <person name="Park J."/>
            <person name="Kim M.J."/>
            <person name="Kim Y.S."/>
            <person name="Kim S.B."/>
        </authorList>
    </citation>
    <scope>NUCLEOTIDE SEQUENCE [LARGE SCALE GENOMIC DNA]</scope>
    <source>
        <strain evidence="10 11">MMS16-CNU450</strain>
    </source>
</reference>
<dbReference type="AlphaFoldDB" id="A0A2X0ID00"/>
<keyword evidence="3" id="KW-1003">Cell membrane</keyword>
<gene>
    <name evidence="10" type="ORF">DN069_25200</name>
</gene>
<evidence type="ECO:0000259" key="9">
    <source>
        <dbReference type="PROSITE" id="PS50850"/>
    </source>
</evidence>
<feature type="transmembrane region" description="Helical" evidence="8">
    <location>
        <begin position="177"/>
        <end position="197"/>
    </location>
</feature>
<evidence type="ECO:0000256" key="2">
    <source>
        <dbReference type="ARBA" id="ARBA00022448"/>
    </source>
</evidence>
<dbReference type="PANTHER" id="PTHR42718">
    <property type="entry name" value="MAJOR FACILITATOR SUPERFAMILY MULTIDRUG TRANSPORTER MFSC"/>
    <property type="match status" value="1"/>
</dbReference>
<feature type="transmembrane region" description="Helical" evidence="8">
    <location>
        <begin position="442"/>
        <end position="463"/>
    </location>
</feature>
<evidence type="ECO:0000313" key="11">
    <source>
        <dbReference type="Proteomes" id="UP000248889"/>
    </source>
</evidence>
<feature type="transmembrane region" description="Helical" evidence="8">
    <location>
        <begin position="65"/>
        <end position="82"/>
    </location>
</feature>
<feature type="transmembrane region" description="Helical" evidence="8">
    <location>
        <begin position="22"/>
        <end position="45"/>
    </location>
</feature>
<dbReference type="PRINTS" id="PR01036">
    <property type="entry name" value="TCRTETB"/>
</dbReference>
<dbReference type="SUPFAM" id="SSF103473">
    <property type="entry name" value="MFS general substrate transporter"/>
    <property type="match status" value="1"/>
</dbReference>
<evidence type="ECO:0000313" key="10">
    <source>
        <dbReference type="EMBL" id="RAG82864.1"/>
    </source>
</evidence>
<dbReference type="InterPro" id="IPR004638">
    <property type="entry name" value="EmrB-like"/>
</dbReference>
<dbReference type="NCBIfam" id="TIGR00711">
    <property type="entry name" value="efflux_EmrB"/>
    <property type="match status" value="1"/>
</dbReference>
<keyword evidence="4 8" id="KW-0812">Transmembrane</keyword>
<feature type="transmembrane region" description="Helical" evidence="8">
    <location>
        <begin position="340"/>
        <end position="358"/>
    </location>
</feature>
<dbReference type="GO" id="GO:0046677">
    <property type="term" value="P:response to antibiotic"/>
    <property type="evidence" value="ECO:0007669"/>
    <property type="project" value="UniProtKB-KW"/>
</dbReference>
<dbReference type="Proteomes" id="UP000248889">
    <property type="component" value="Unassembled WGS sequence"/>
</dbReference>
<evidence type="ECO:0000256" key="6">
    <source>
        <dbReference type="ARBA" id="ARBA00023136"/>
    </source>
</evidence>
<feature type="transmembrane region" description="Helical" evidence="8">
    <location>
        <begin position="114"/>
        <end position="136"/>
    </location>
</feature>
<dbReference type="InterPro" id="IPR020846">
    <property type="entry name" value="MFS_dom"/>
</dbReference>